<feature type="transmembrane region" description="Helical" evidence="1">
    <location>
        <begin position="48"/>
        <end position="68"/>
    </location>
</feature>
<protein>
    <submittedName>
        <fullName evidence="2">MptD family putative ECF transporter S component</fullName>
    </submittedName>
</protein>
<keyword evidence="1" id="KW-1133">Transmembrane helix</keyword>
<gene>
    <name evidence="3" type="ORF">C2L80_05485</name>
    <name evidence="2" type="ORF">K8V16_06255</name>
</gene>
<comment type="caution">
    <text evidence="3">The sequence shown here is derived from an EMBL/GenBank/DDBJ whole genome shotgun (WGS) entry which is preliminary data.</text>
</comment>
<dbReference type="EMBL" id="DYZL01000126">
    <property type="protein sequence ID" value="HJH43383.1"/>
    <property type="molecule type" value="Genomic_DNA"/>
</dbReference>
<organism evidence="3 4">
    <name type="scientific">Rubneribacter badeniensis</name>
    <dbReference type="NCBI Taxonomy" id="2070688"/>
    <lineage>
        <taxon>Bacteria</taxon>
        <taxon>Bacillati</taxon>
        <taxon>Actinomycetota</taxon>
        <taxon>Coriobacteriia</taxon>
        <taxon>Eggerthellales</taxon>
        <taxon>Eggerthellaceae</taxon>
        <taxon>Rubneribacter</taxon>
    </lineage>
</organism>
<sequence>MATHAVAQTRPSDSRVLKGRDLITIGIFTAIYFVIQFATMLLGGLHPALWVFMPVLDGLLAGIPFMLMCAKVQKPGAVVIMGLIVALIYFVTGMFTPLILGMMAGACVLAEAVRALARWKGFAGNALAYAVFGFGMCGSPLPIWVFHDSFMAQISAQGMSVEYCATLDALASAPVLVAMLAGTFVAGLAGAAIARVLFKKHFEKAGLV</sequence>
<reference evidence="2" key="2">
    <citation type="journal article" date="2021" name="PeerJ">
        <title>Extensive microbial diversity within the chicken gut microbiome revealed by metagenomics and culture.</title>
        <authorList>
            <person name="Gilroy R."/>
            <person name="Ravi A."/>
            <person name="Getino M."/>
            <person name="Pursley I."/>
            <person name="Horton D.L."/>
            <person name="Alikhan N.F."/>
            <person name="Baker D."/>
            <person name="Gharbi K."/>
            <person name="Hall N."/>
            <person name="Watson M."/>
            <person name="Adriaenssens E.M."/>
            <person name="Foster-Nyarko E."/>
            <person name="Jarju S."/>
            <person name="Secka A."/>
            <person name="Antonio M."/>
            <person name="Oren A."/>
            <person name="Chaudhuri R.R."/>
            <person name="La Ragione R."/>
            <person name="Hildebrand F."/>
            <person name="Pallen M.J."/>
        </authorList>
    </citation>
    <scope>NUCLEOTIDE SEQUENCE</scope>
    <source>
        <strain evidence="2">USAMLcec12-2067</strain>
    </source>
</reference>
<accession>A0A2K2U5M0</accession>
<dbReference type="Proteomes" id="UP000789325">
    <property type="component" value="Unassembled WGS sequence"/>
</dbReference>
<feature type="transmembrane region" description="Helical" evidence="1">
    <location>
        <begin position="21"/>
        <end position="42"/>
    </location>
</feature>
<evidence type="ECO:0000313" key="2">
    <source>
        <dbReference type="EMBL" id="HJH43383.1"/>
    </source>
</evidence>
<keyword evidence="1" id="KW-0472">Membrane</keyword>
<dbReference type="NCBIfam" id="TIGR02185">
    <property type="entry name" value="Trep_Strep"/>
    <property type="match status" value="1"/>
</dbReference>
<evidence type="ECO:0000313" key="4">
    <source>
        <dbReference type="Proteomes" id="UP000236488"/>
    </source>
</evidence>
<feature type="transmembrane region" description="Helical" evidence="1">
    <location>
        <begin position="98"/>
        <end position="117"/>
    </location>
</feature>
<dbReference type="AlphaFoldDB" id="A0A2K2U5M0"/>
<reference evidence="2" key="3">
    <citation type="submission" date="2021-09" db="EMBL/GenBank/DDBJ databases">
        <authorList>
            <person name="Gilroy R."/>
        </authorList>
    </citation>
    <scope>NUCLEOTIDE SEQUENCE</scope>
    <source>
        <strain evidence="2">USAMLcec12-2067</strain>
    </source>
</reference>
<dbReference type="Proteomes" id="UP000236488">
    <property type="component" value="Unassembled WGS sequence"/>
</dbReference>
<reference evidence="3 4" key="1">
    <citation type="journal article" date="2018" name="Int. J. Syst. Evol. Microbiol.">
        <title>Rubneribacter badeniensis gen. nov., sp. nov. and Enteroscipio rubneri gen. nov., sp. nov., new members of the Eggerthellaceae isolated from human faeces.</title>
        <authorList>
            <person name="Danylec N."/>
            <person name="Gobl A."/>
            <person name="Stoll D.A."/>
            <person name="Hetzer B."/>
            <person name="Kulling S.E."/>
            <person name="Huch M."/>
        </authorList>
    </citation>
    <scope>NUCLEOTIDE SEQUENCE [LARGE SCALE GENOMIC DNA]</scope>
    <source>
        <strain evidence="3 4">ResAG-85</strain>
    </source>
</reference>
<dbReference type="Pfam" id="PF09605">
    <property type="entry name" value="Trep_Strep"/>
    <property type="match status" value="1"/>
</dbReference>
<keyword evidence="4" id="KW-1185">Reference proteome</keyword>
<evidence type="ECO:0000313" key="3">
    <source>
        <dbReference type="EMBL" id="PNV65626.1"/>
    </source>
</evidence>
<keyword evidence="1" id="KW-0812">Transmembrane</keyword>
<feature type="transmembrane region" description="Helical" evidence="1">
    <location>
        <begin position="175"/>
        <end position="198"/>
    </location>
</feature>
<dbReference type="EMBL" id="PPEL01000022">
    <property type="protein sequence ID" value="PNV65626.1"/>
    <property type="molecule type" value="Genomic_DNA"/>
</dbReference>
<evidence type="ECO:0000256" key="1">
    <source>
        <dbReference type="SAM" id="Phobius"/>
    </source>
</evidence>
<dbReference type="InterPro" id="IPR011733">
    <property type="entry name" value="CHP02185_IM"/>
</dbReference>
<dbReference type="RefSeq" id="WP_087197622.1">
    <property type="nucleotide sequence ID" value="NZ_PPEL01000022.1"/>
</dbReference>
<feature type="transmembrane region" description="Helical" evidence="1">
    <location>
        <begin position="126"/>
        <end position="146"/>
    </location>
</feature>
<feature type="transmembrane region" description="Helical" evidence="1">
    <location>
        <begin position="75"/>
        <end position="92"/>
    </location>
</feature>
<name>A0A2K2U5M0_9ACTN</name>
<proteinExistence type="predicted"/>